<dbReference type="PhylomeDB" id="A7RHZ5"/>
<evidence type="ECO:0000256" key="1">
    <source>
        <dbReference type="ARBA" id="ARBA00001709"/>
    </source>
</evidence>
<dbReference type="OrthoDB" id="1737613at2759"/>
<evidence type="ECO:0000256" key="2">
    <source>
        <dbReference type="ARBA" id="ARBA00004173"/>
    </source>
</evidence>
<dbReference type="UniPathway" id="UPA00362"/>
<comment type="similarity">
    <text evidence="4">Belongs to the enoyl-CoA hydratase/isomerase family.</text>
</comment>
<dbReference type="OMA" id="EVFTMEY"/>
<dbReference type="EMBL" id="DS469511">
    <property type="protein sequence ID" value="EDO48943.1"/>
    <property type="molecule type" value="Genomic_DNA"/>
</dbReference>
<dbReference type="eggNOG" id="KOG1684">
    <property type="taxonomic scope" value="Eukaryota"/>
</dbReference>
<dbReference type="Gene3D" id="3.90.226.10">
    <property type="entry name" value="2-enoyl-CoA Hydratase, Chain A, domain 1"/>
    <property type="match status" value="1"/>
</dbReference>
<keyword evidence="14" id="KW-1185">Reference proteome</keyword>
<keyword evidence="7" id="KW-0101">Branched-chain amino acid catabolism</keyword>
<evidence type="ECO:0000259" key="12">
    <source>
        <dbReference type="Pfam" id="PF16113"/>
    </source>
</evidence>
<dbReference type="GO" id="GO:0006574">
    <property type="term" value="P:L-valine catabolic process"/>
    <property type="evidence" value="ECO:0000318"/>
    <property type="project" value="GO_Central"/>
</dbReference>
<dbReference type="GO" id="GO:0005739">
    <property type="term" value="C:mitochondrion"/>
    <property type="evidence" value="ECO:0000318"/>
    <property type="project" value="GO_Central"/>
</dbReference>
<accession>A7RHZ5</accession>
<dbReference type="GO" id="GO:0003860">
    <property type="term" value="F:3-hydroxyisobutyryl-CoA hydrolase activity"/>
    <property type="evidence" value="ECO:0000318"/>
    <property type="project" value="GO_Central"/>
</dbReference>
<dbReference type="InterPro" id="IPR029045">
    <property type="entry name" value="ClpP/crotonase-like_dom_sf"/>
</dbReference>
<dbReference type="FunFam" id="3.90.226.10:FF:000026">
    <property type="entry name" value="3-hydroxyisobutyryl-CoA hydrolase, mitochondrial"/>
    <property type="match status" value="1"/>
</dbReference>
<organism evidence="13 14">
    <name type="scientific">Nematostella vectensis</name>
    <name type="common">Starlet sea anemone</name>
    <dbReference type="NCBI Taxonomy" id="45351"/>
    <lineage>
        <taxon>Eukaryota</taxon>
        <taxon>Metazoa</taxon>
        <taxon>Cnidaria</taxon>
        <taxon>Anthozoa</taxon>
        <taxon>Hexacorallia</taxon>
        <taxon>Actiniaria</taxon>
        <taxon>Edwardsiidae</taxon>
        <taxon>Nematostella</taxon>
    </lineage>
</organism>
<protein>
    <recommendedName>
        <fullName evidence="6">3-hydroxyisobutyryl-CoA hydrolase, mitochondrial</fullName>
        <ecNumber evidence="5">3.1.2.4</ecNumber>
    </recommendedName>
    <alternativeName>
        <fullName evidence="11">3-hydroxyisobutyryl-coenzyme A hydrolase</fullName>
    </alternativeName>
</protein>
<comment type="pathway">
    <text evidence="3">Amino-acid degradation; L-valine degradation.</text>
</comment>
<keyword evidence="9" id="KW-0496">Mitochondrion</keyword>
<evidence type="ECO:0000256" key="8">
    <source>
        <dbReference type="ARBA" id="ARBA00022801"/>
    </source>
</evidence>
<evidence type="ECO:0000256" key="10">
    <source>
        <dbReference type="ARBA" id="ARBA00024871"/>
    </source>
</evidence>
<evidence type="ECO:0000313" key="14">
    <source>
        <dbReference type="Proteomes" id="UP000001593"/>
    </source>
</evidence>
<dbReference type="Pfam" id="PF16113">
    <property type="entry name" value="ECH_2"/>
    <property type="match status" value="1"/>
</dbReference>
<proteinExistence type="inferred from homology"/>
<feature type="domain" description="Enoyl-CoA hydratase/isomerase" evidence="12">
    <location>
        <begin position="47"/>
        <end position="374"/>
    </location>
</feature>
<gene>
    <name evidence="13" type="ORF">NEMVEDRAFT_v1g158887</name>
</gene>
<evidence type="ECO:0000256" key="9">
    <source>
        <dbReference type="ARBA" id="ARBA00023128"/>
    </source>
</evidence>
<evidence type="ECO:0000256" key="11">
    <source>
        <dbReference type="ARBA" id="ARBA00031181"/>
    </source>
</evidence>
<dbReference type="Proteomes" id="UP000001593">
    <property type="component" value="Unassembled WGS sequence"/>
</dbReference>
<dbReference type="InterPro" id="IPR045004">
    <property type="entry name" value="ECH_dom"/>
</dbReference>
<dbReference type="SUPFAM" id="SSF52096">
    <property type="entry name" value="ClpP/crotonase"/>
    <property type="match status" value="1"/>
</dbReference>
<name>A7RHZ5_NEMVE</name>
<dbReference type="AlphaFoldDB" id="A7RHZ5"/>
<dbReference type="KEGG" id="nve:5521317"/>
<dbReference type="FunCoup" id="A7RHZ5">
    <property type="interactions" value="740"/>
</dbReference>
<dbReference type="EC" id="3.1.2.4" evidence="5"/>
<dbReference type="NCBIfam" id="NF004127">
    <property type="entry name" value="PRK05617.1"/>
    <property type="match status" value="1"/>
</dbReference>
<comment type="subcellular location">
    <subcellularLocation>
        <location evidence="2">Mitochondrion</location>
    </subcellularLocation>
</comment>
<evidence type="ECO:0000256" key="3">
    <source>
        <dbReference type="ARBA" id="ARBA00005109"/>
    </source>
</evidence>
<dbReference type="HOGENOM" id="CLU_009834_22_1_1"/>
<evidence type="ECO:0000256" key="7">
    <source>
        <dbReference type="ARBA" id="ARBA00022456"/>
    </source>
</evidence>
<keyword evidence="8" id="KW-0378">Hydrolase</keyword>
<dbReference type="CDD" id="cd06558">
    <property type="entry name" value="crotonase-like"/>
    <property type="match status" value="1"/>
</dbReference>
<dbReference type="InterPro" id="IPR032259">
    <property type="entry name" value="HIBYL-CoA-H"/>
</dbReference>
<evidence type="ECO:0000256" key="5">
    <source>
        <dbReference type="ARBA" id="ARBA00011915"/>
    </source>
</evidence>
<evidence type="ECO:0000256" key="4">
    <source>
        <dbReference type="ARBA" id="ARBA00005254"/>
    </source>
</evidence>
<dbReference type="PANTHER" id="PTHR43176:SF3">
    <property type="entry name" value="3-HYDROXYISOBUTYRYL-COA HYDROLASE, MITOCHONDRIAL"/>
    <property type="match status" value="1"/>
</dbReference>
<evidence type="ECO:0000313" key="13">
    <source>
        <dbReference type="EMBL" id="EDO48943.1"/>
    </source>
</evidence>
<comment type="catalytic activity">
    <reaction evidence="1">
        <text>3-hydroxy-2-methylpropanoyl-CoA + H2O = 3-hydroxy-2-methylpropanoate + CoA + H(+)</text>
        <dbReference type="Rhea" id="RHEA:20888"/>
        <dbReference type="ChEBI" id="CHEBI:11805"/>
        <dbReference type="ChEBI" id="CHEBI:15377"/>
        <dbReference type="ChEBI" id="CHEBI:15378"/>
        <dbReference type="ChEBI" id="CHEBI:57287"/>
        <dbReference type="ChEBI" id="CHEBI:57340"/>
        <dbReference type="EC" id="3.1.2.4"/>
    </reaction>
</comment>
<dbReference type="STRING" id="45351.A7RHZ5"/>
<dbReference type="PANTHER" id="PTHR43176">
    <property type="entry name" value="3-HYDROXYISOBUTYRYL-COA HYDROLASE-RELATED"/>
    <property type="match status" value="1"/>
</dbReference>
<dbReference type="InParanoid" id="A7RHZ5"/>
<sequence length="384" mass="42956">MYPLRQLYRQSACLRIATFTRHLIGARMCSSSNHMTEALLETKNNAGIITMNRPKALNALNLPMIRKIYPQLKQWDMDPNIGVILIKGTGDKAFCAGGDVRAIAEAGLRGEDLTKDFFREEYMLNYAIGTLKTPYVALIHGITMGGGVGLSVHGRYRVATEKTTFAMPETAIGFFPDVGGAHALPRLSGKLGLFLALTGQRLKGYNVKLAGIATHYVTLEKISALEEALLNLKDPQHQIVQDVLNDFDKQCSPNQRFVLDEHMDSINRCFSQSSVEEIISALEEEGSPWAAKQIENLNRMSPTSLKVTLQQLEEGSRLDLGECLKMEYRMSQTFMENKDFYEGIRAVLVDKDNSPKWNPSSLKEVSKESVESYFKPIGERELVL</sequence>
<comment type="function">
    <text evidence="10">Hydrolyzes 3-hydroxyisobutyryl-CoA (HIBYL-CoA), a saline catabolite. Has high activity toward isobutyryl-CoA. Could be an isobutyryl-CoA dehydrogenase that functions in valine catabolism. Also hydrolyzes 3-hydroxypropanoyl-CoA.</text>
</comment>
<reference evidence="13 14" key="1">
    <citation type="journal article" date="2007" name="Science">
        <title>Sea anemone genome reveals ancestral eumetazoan gene repertoire and genomic organization.</title>
        <authorList>
            <person name="Putnam N.H."/>
            <person name="Srivastava M."/>
            <person name="Hellsten U."/>
            <person name="Dirks B."/>
            <person name="Chapman J."/>
            <person name="Salamov A."/>
            <person name="Terry A."/>
            <person name="Shapiro H."/>
            <person name="Lindquist E."/>
            <person name="Kapitonov V.V."/>
            <person name="Jurka J."/>
            <person name="Genikhovich G."/>
            <person name="Grigoriev I.V."/>
            <person name="Lucas S.M."/>
            <person name="Steele R.E."/>
            <person name="Finnerty J.R."/>
            <person name="Technau U."/>
            <person name="Martindale M.Q."/>
            <person name="Rokhsar D.S."/>
        </authorList>
    </citation>
    <scope>NUCLEOTIDE SEQUENCE [LARGE SCALE GENOMIC DNA]</scope>
    <source>
        <strain evidence="14">CH2 X CH6</strain>
    </source>
</reference>
<evidence type="ECO:0000256" key="6">
    <source>
        <dbReference type="ARBA" id="ARBA00016714"/>
    </source>
</evidence>